<dbReference type="CDD" id="cd09631">
    <property type="entry name" value="DOMON_DOH"/>
    <property type="match status" value="1"/>
</dbReference>
<keyword evidence="6 8" id="KW-1133">Transmembrane helix</keyword>
<sequence>MKNMTNLGSQICVIKSYFWVLLFLVILQQKCVHLANAAVAGVNEANAGVQDGISQFCSIDLASFLPPPYGNLSYKSCHPVWETFVLRYYQSKEDNTVTFVLSALYTTGWVGIGFSKDGLMVGGSAMVGWISKLGHAKIKQYHLKGRKPHEVIPGQGDLNLTSIPPVVVLDGATLYLGFQLQFNALLQQQPTLLAYGSRIPLNHKLTVHDDKTTIHIDYSTGSAATNDAVAGGFDKMKRSHGILGIFGWGLILPCGAMIARFLKHKEPLWYYLHSVIQIVGFLIVLTGVVVGQALYDRIHADISAHRGIGYFALTLSIIQVLAFFVRPGKESKIRGLWAAYHRWFGVITLFFGALNIVLGIQVGGAGSGWKIGYGFLLGFTIVTAIVLQVLSMLRSSVKPPEGPQHPSAYQMS</sequence>
<feature type="transmembrane region" description="Helical" evidence="8">
    <location>
        <begin position="269"/>
        <end position="295"/>
    </location>
</feature>
<name>A0A9R0I9U8_SPIOL</name>
<dbReference type="Pfam" id="PF03351">
    <property type="entry name" value="DOMON"/>
    <property type="match status" value="1"/>
</dbReference>
<dbReference type="CDD" id="cd08760">
    <property type="entry name" value="Cyt_b561_FRRS1_like"/>
    <property type="match status" value="1"/>
</dbReference>
<evidence type="ECO:0000256" key="8">
    <source>
        <dbReference type="SAM" id="Phobius"/>
    </source>
</evidence>
<reference evidence="11" key="1">
    <citation type="journal article" date="2021" name="Nat. Commun.">
        <title>Genomic analyses provide insights into spinach domestication and the genetic basis of agronomic traits.</title>
        <authorList>
            <person name="Cai X."/>
            <person name="Sun X."/>
            <person name="Xu C."/>
            <person name="Sun H."/>
            <person name="Wang X."/>
            <person name="Ge C."/>
            <person name="Zhang Z."/>
            <person name="Wang Q."/>
            <person name="Fei Z."/>
            <person name="Jiao C."/>
            <person name="Wang Q."/>
        </authorList>
    </citation>
    <scope>NUCLEOTIDE SEQUENCE [LARGE SCALE GENOMIC DNA]</scope>
    <source>
        <strain evidence="11">cv. Varoflay</strain>
    </source>
</reference>
<dbReference type="Gene3D" id="1.20.120.1770">
    <property type="match status" value="1"/>
</dbReference>
<keyword evidence="7 8" id="KW-0472">Membrane</keyword>
<dbReference type="KEGG" id="soe:110785028"/>
<dbReference type="Proteomes" id="UP000813463">
    <property type="component" value="Chromosome 2"/>
</dbReference>
<protein>
    <submittedName>
        <fullName evidence="12">Cytochrome b561 and DOMON domain-containing protein At3g61750</fullName>
    </submittedName>
</protein>
<dbReference type="AlphaFoldDB" id="A0A9R0I9U8"/>
<dbReference type="InterPro" id="IPR045266">
    <property type="entry name" value="DOH_DOMON"/>
</dbReference>
<feature type="transmembrane region" description="Helical" evidence="8">
    <location>
        <begin position="371"/>
        <end position="390"/>
    </location>
</feature>
<keyword evidence="3 8" id="KW-0812">Transmembrane</keyword>
<dbReference type="PANTHER" id="PTHR23130:SF115">
    <property type="entry name" value="OS01G0680900 PROTEIN"/>
    <property type="match status" value="1"/>
</dbReference>
<dbReference type="InterPro" id="IPR005018">
    <property type="entry name" value="DOMON_domain"/>
</dbReference>
<dbReference type="OrthoDB" id="19261at2759"/>
<organism evidence="11 12">
    <name type="scientific">Spinacia oleracea</name>
    <name type="common">Spinach</name>
    <dbReference type="NCBI Taxonomy" id="3562"/>
    <lineage>
        <taxon>Eukaryota</taxon>
        <taxon>Viridiplantae</taxon>
        <taxon>Streptophyta</taxon>
        <taxon>Embryophyta</taxon>
        <taxon>Tracheophyta</taxon>
        <taxon>Spermatophyta</taxon>
        <taxon>Magnoliopsida</taxon>
        <taxon>eudicotyledons</taxon>
        <taxon>Gunneridae</taxon>
        <taxon>Pentapetalae</taxon>
        <taxon>Caryophyllales</taxon>
        <taxon>Chenopodiaceae</taxon>
        <taxon>Chenopodioideae</taxon>
        <taxon>Anserineae</taxon>
        <taxon>Spinacia</taxon>
    </lineage>
</organism>
<feature type="domain" description="Cytochrome b561" evidence="10">
    <location>
        <begin position="199"/>
        <end position="396"/>
    </location>
</feature>
<dbReference type="PANTHER" id="PTHR23130">
    <property type="entry name" value="CYTOCHROME B561 AND DOMON DOMAIN-CONTAINING PROTEIN"/>
    <property type="match status" value="1"/>
</dbReference>
<dbReference type="InterPro" id="IPR006593">
    <property type="entry name" value="Cyt_b561/ferric_Rdtase_TM"/>
</dbReference>
<feature type="transmembrane region" description="Helical" evidence="8">
    <location>
        <begin position="307"/>
        <end position="325"/>
    </location>
</feature>
<evidence type="ECO:0000313" key="12">
    <source>
        <dbReference type="RefSeq" id="XP_021845163.1"/>
    </source>
</evidence>
<dbReference type="PROSITE" id="PS50939">
    <property type="entry name" value="CYTOCHROME_B561"/>
    <property type="match status" value="1"/>
</dbReference>
<dbReference type="GO" id="GO:0016020">
    <property type="term" value="C:membrane"/>
    <property type="evidence" value="ECO:0007669"/>
    <property type="project" value="UniProtKB-SubCell"/>
</dbReference>
<evidence type="ECO:0000259" key="10">
    <source>
        <dbReference type="PROSITE" id="PS50939"/>
    </source>
</evidence>
<keyword evidence="11" id="KW-1185">Reference proteome</keyword>
<dbReference type="Pfam" id="PF03188">
    <property type="entry name" value="Cytochrom_B561"/>
    <property type="match status" value="1"/>
</dbReference>
<evidence type="ECO:0000256" key="7">
    <source>
        <dbReference type="ARBA" id="ARBA00023136"/>
    </source>
</evidence>
<keyword evidence="5" id="KW-0249">Electron transport</keyword>
<feature type="transmembrane region" description="Helical" evidence="8">
    <location>
        <begin position="242"/>
        <end position="262"/>
    </location>
</feature>
<evidence type="ECO:0000259" key="9">
    <source>
        <dbReference type="PROSITE" id="PS50836"/>
    </source>
</evidence>
<dbReference type="GeneID" id="110785028"/>
<dbReference type="SMART" id="SM00664">
    <property type="entry name" value="DoH"/>
    <property type="match status" value="1"/>
</dbReference>
<evidence type="ECO:0000256" key="5">
    <source>
        <dbReference type="ARBA" id="ARBA00022982"/>
    </source>
</evidence>
<feature type="transmembrane region" description="Helical" evidence="8">
    <location>
        <begin position="346"/>
        <end position="365"/>
    </location>
</feature>
<dbReference type="RefSeq" id="XP_021845163.1">
    <property type="nucleotide sequence ID" value="XM_021989471.2"/>
</dbReference>
<comment type="subcellular location">
    <subcellularLocation>
        <location evidence="1">Membrane</location>
    </subcellularLocation>
</comment>
<evidence type="ECO:0000256" key="6">
    <source>
        <dbReference type="ARBA" id="ARBA00022989"/>
    </source>
</evidence>
<keyword evidence="2" id="KW-0813">Transport</keyword>
<feature type="domain" description="DOMON" evidence="9">
    <location>
        <begin position="82"/>
        <end position="221"/>
    </location>
</feature>
<reference evidence="12" key="2">
    <citation type="submission" date="2025-08" db="UniProtKB">
        <authorList>
            <consortium name="RefSeq"/>
        </authorList>
    </citation>
    <scope>IDENTIFICATION</scope>
    <source>
        <tissue evidence="12">Leaf</tissue>
    </source>
</reference>
<evidence type="ECO:0000256" key="2">
    <source>
        <dbReference type="ARBA" id="ARBA00022448"/>
    </source>
</evidence>
<evidence type="ECO:0000313" key="11">
    <source>
        <dbReference type="Proteomes" id="UP000813463"/>
    </source>
</evidence>
<accession>A0A9R0I9U8</accession>
<dbReference type="SMART" id="SM00665">
    <property type="entry name" value="B561"/>
    <property type="match status" value="1"/>
</dbReference>
<proteinExistence type="predicted"/>
<evidence type="ECO:0000256" key="1">
    <source>
        <dbReference type="ARBA" id="ARBA00004370"/>
    </source>
</evidence>
<gene>
    <name evidence="12" type="primary">LOC110785028</name>
</gene>
<keyword evidence="4" id="KW-0732">Signal</keyword>
<evidence type="ECO:0000256" key="4">
    <source>
        <dbReference type="ARBA" id="ARBA00022729"/>
    </source>
</evidence>
<evidence type="ECO:0000256" key="3">
    <source>
        <dbReference type="ARBA" id="ARBA00022692"/>
    </source>
</evidence>
<dbReference type="PROSITE" id="PS50836">
    <property type="entry name" value="DOMON"/>
    <property type="match status" value="1"/>
</dbReference>